<dbReference type="InterPro" id="IPR001128">
    <property type="entry name" value="Cyt_P450"/>
</dbReference>
<gene>
    <name evidence="4" type="ORF">Aory04_001315800</name>
</gene>
<dbReference type="GO" id="GO:0020037">
    <property type="term" value="F:heme binding"/>
    <property type="evidence" value="ECO:0007669"/>
    <property type="project" value="InterPro"/>
</dbReference>
<evidence type="ECO:0000256" key="3">
    <source>
        <dbReference type="ARBA" id="ARBA00023033"/>
    </source>
</evidence>
<dbReference type="Proteomes" id="UP001165205">
    <property type="component" value="Unassembled WGS sequence"/>
</dbReference>
<dbReference type="GO" id="GO:0005506">
    <property type="term" value="F:iron ion binding"/>
    <property type="evidence" value="ECO:0007669"/>
    <property type="project" value="InterPro"/>
</dbReference>
<dbReference type="Gene3D" id="1.10.630.10">
    <property type="entry name" value="Cytochrome P450"/>
    <property type="match status" value="1"/>
</dbReference>
<dbReference type="PANTHER" id="PTHR24305">
    <property type="entry name" value="CYTOCHROME P450"/>
    <property type="match status" value="1"/>
</dbReference>
<evidence type="ECO:0000313" key="4">
    <source>
        <dbReference type="EMBL" id="GMG38455.1"/>
    </source>
</evidence>
<dbReference type="Pfam" id="PF00067">
    <property type="entry name" value="p450"/>
    <property type="match status" value="1"/>
</dbReference>
<keyword evidence="3" id="KW-0503">Monooxygenase</keyword>
<reference evidence="4" key="1">
    <citation type="submission" date="2023-04" db="EMBL/GenBank/DDBJ databases">
        <title>Aspergillus oryzae NBRC 4228.</title>
        <authorList>
            <person name="Ichikawa N."/>
            <person name="Sato H."/>
            <person name="Tonouchi N."/>
        </authorList>
    </citation>
    <scope>NUCLEOTIDE SEQUENCE</scope>
    <source>
        <strain evidence="4">NBRC 4228</strain>
    </source>
</reference>
<dbReference type="PANTHER" id="PTHR24305:SF166">
    <property type="entry name" value="CYTOCHROME P450 12A4, MITOCHONDRIAL-RELATED"/>
    <property type="match status" value="1"/>
</dbReference>
<evidence type="ECO:0000313" key="5">
    <source>
        <dbReference type="Proteomes" id="UP001165205"/>
    </source>
</evidence>
<accession>A0AAN5BY16</accession>
<protein>
    <submittedName>
        <fullName evidence="4">Unnamed protein product</fullName>
    </submittedName>
</protein>
<keyword evidence="2" id="KW-0560">Oxidoreductase</keyword>
<dbReference type="SUPFAM" id="SSF48264">
    <property type="entry name" value="Cytochrome P450"/>
    <property type="match status" value="1"/>
</dbReference>
<dbReference type="InterPro" id="IPR050121">
    <property type="entry name" value="Cytochrome_P450_monoxygenase"/>
</dbReference>
<name>A0AAN5BY16_ASPOZ</name>
<dbReference type="GO" id="GO:0004497">
    <property type="term" value="F:monooxygenase activity"/>
    <property type="evidence" value="ECO:0007669"/>
    <property type="project" value="UniProtKB-KW"/>
</dbReference>
<proteinExistence type="inferred from homology"/>
<dbReference type="GO" id="GO:0016705">
    <property type="term" value="F:oxidoreductase activity, acting on paired donors, with incorporation or reduction of molecular oxygen"/>
    <property type="evidence" value="ECO:0007669"/>
    <property type="project" value="InterPro"/>
</dbReference>
<comment type="similarity">
    <text evidence="1">Belongs to the cytochrome P450 family.</text>
</comment>
<sequence length="118" mass="12803">MASKPEEDQDELIATKAVKPRTLFHAIEASSLPPHEKAPTRLAQEGLTVLFAGGETGSRLLAHTVYHLLKNPEILEKVRKEILDAAGDSNQLPDMKALEALPWLVRSLSPKDIATGTG</sequence>
<organism evidence="4 5">
    <name type="scientific">Aspergillus oryzae</name>
    <name type="common">Yellow koji mold</name>
    <dbReference type="NCBI Taxonomy" id="5062"/>
    <lineage>
        <taxon>Eukaryota</taxon>
        <taxon>Fungi</taxon>
        <taxon>Dikarya</taxon>
        <taxon>Ascomycota</taxon>
        <taxon>Pezizomycotina</taxon>
        <taxon>Eurotiomycetes</taxon>
        <taxon>Eurotiomycetidae</taxon>
        <taxon>Eurotiales</taxon>
        <taxon>Aspergillaceae</taxon>
        <taxon>Aspergillus</taxon>
        <taxon>Aspergillus subgen. Circumdati</taxon>
    </lineage>
</organism>
<dbReference type="AlphaFoldDB" id="A0AAN5BY16"/>
<dbReference type="InterPro" id="IPR036396">
    <property type="entry name" value="Cyt_P450_sf"/>
</dbReference>
<evidence type="ECO:0000256" key="1">
    <source>
        <dbReference type="ARBA" id="ARBA00010617"/>
    </source>
</evidence>
<evidence type="ECO:0000256" key="2">
    <source>
        <dbReference type="ARBA" id="ARBA00023002"/>
    </source>
</evidence>
<comment type="caution">
    <text evidence="4">The sequence shown here is derived from an EMBL/GenBank/DDBJ whole genome shotgun (WGS) entry which is preliminary data.</text>
</comment>
<dbReference type="EMBL" id="BSYA01000307">
    <property type="protein sequence ID" value="GMG38455.1"/>
    <property type="molecule type" value="Genomic_DNA"/>
</dbReference>